<dbReference type="EMBL" id="AZDI01000001">
    <property type="protein sequence ID" value="KRK46542.1"/>
    <property type="molecule type" value="Genomic_DNA"/>
</dbReference>
<dbReference type="PATRIC" id="fig|1423719.4.peg.167"/>
<dbReference type="PANTHER" id="PTHR42831">
    <property type="entry name" value="FE-S PROTEIN MATURATION AUXILIARY FACTOR YITW"/>
    <property type="match status" value="1"/>
</dbReference>
<evidence type="ECO:0000313" key="3">
    <source>
        <dbReference type="Proteomes" id="UP000051450"/>
    </source>
</evidence>
<dbReference type="Pfam" id="PF01883">
    <property type="entry name" value="FeS_assembly_P"/>
    <property type="match status" value="1"/>
</dbReference>
<dbReference type="InterPro" id="IPR034904">
    <property type="entry name" value="FSCA_dom_sf"/>
</dbReference>
<dbReference type="OrthoDB" id="9805360at2"/>
<accession>A0A0R1HIS3</accession>
<dbReference type="GeneID" id="83548831"/>
<keyword evidence="3" id="KW-1185">Reference proteome</keyword>
<dbReference type="AlphaFoldDB" id="A0A0R1HIS3"/>
<evidence type="ECO:0000259" key="1">
    <source>
        <dbReference type="Pfam" id="PF01883"/>
    </source>
</evidence>
<dbReference type="RefSeq" id="WP_057973486.1">
    <property type="nucleotide sequence ID" value="NZ_AZDI01000001.1"/>
</dbReference>
<dbReference type="STRING" id="1423719.FC66_GL000165"/>
<gene>
    <name evidence="2" type="ORF">FC66_GL000165</name>
</gene>
<dbReference type="InterPro" id="IPR002744">
    <property type="entry name" value="MIP18-like"/>
</dbReference>
<name>A0A0R1HIS3_9LACO</name>
<proteinExistence type="predicted"/>
<reference evidence="2 3" key="1">
    <citation type="journal article" date="2015" name="Genome Announc.">
        <title>Expanding the biotechnology potential of lactobacilli through comparative genomics of 213 strains and associated genera.</title>
        <authorList>
            <person name="Sun Z."/>
            <person name="Harris H.M."/>
            <person name="McCann A."/>
            <person name="Guo C."/>
            <person name="Argimon S."/>
            <person name="Zhang W."/>
            <person name="Yang X."/>
            <person name="Jeffery I.B."/>
            <person name="Cooney J.C."/>
            <person name="Kagawa T.F."/>
            <person name="Liu W."/>
            <person name="Song Y."/>
            <person name="Salvetti E."/>
            <person name="Wrobel A."/>
            <person name="Rasinkangas P."/>
            <person name="Parkhill J."/>
            <person name="Rea M.C."/>
            <person name="O'Sullivan O."/>
            <person name="Ritari J."/>
            <person name="Douillard F.P."/>
            <person name="Paul Ross R."/>
            <person name="Yang R."/>
            <person name="Briner A.E."/>
            <person name="Felis G.E."/>
            <person name="de Vos W.M."/>
            <person name="Barrangou R."/>
            <person name="Klaenhammer T.R."/>
            <person name="Caufield P.W."/>
            <person name="Cui Y."/>
            <person name="Zhang H."/>
            <person name="O'Toole P.W."/>
        </authorList>
    </citation>
    <scope>NUCLEOTIDE SEQUENCE [LARGE SCALE GENOMIC DNA]</scope>
    <source>
        <strain evidence="2 3">DSM 15638</strain>
    </source>
</reference>
<dbReference type="SUPFAM" id="SSF117916">
    <property type="entry name" value="Fe-S cluster assembly (FSCA) domain-like"/>
    <property type="match status" value="1"/>
</dbReference>
<sequence>MAERRNIEIIKQDILARLEKVMDPELDMDIINLGLVYEIELDNDNNCNVQMTLTTMGCPLTGILSDLVEDALKPILEIQKVTVQFIWSPAWSIDRMSRYAKMALGVH</sequence>
<evidence type="ECO:0000313" key="2">
    <source>
        <dbReference type="EMBL" id="KRK46542.1"/>
    </source>
</evidence>
<protein>
    <recommendedName>
        <fullName evidence="1">MIP18 family-like domain-containing protein</fullName>
    </recommendedName>
</protein>
<dbReference type="Proteomes" id="UP000051450">
    <property type="component" value="Unassembled WGS sequence"/>
</dbReference>
<dbReference type="InterPro" id="IPR052339">
    <property type="entry name" value="Fe-S_Maturation_MIP18"/>
</dbReference>
<comment type="caution">
    <text evidence="2">The sequence shown here is derived from an EMBL/GenBank/DDBJ whole genome shotgun (WGS) entry which is preliminary data.</text>
</comment>
<organism evidence="2 3">
    <name type="scientific">Dellaglioa algida DSM 15638</name>
    <dbReference type="NCBI Taxonomy" id="1423719"/>
    <lineage>
        <taxon>Bacteria</taxon>
        <taxon>Bacillati</taxon>
        <taxon>Bacillota</taxon>
        <taxon>Bacilli</taxon>
        <taxon>Lactobacillales</taxon>
        <taxon>Lactobacillaceae</taxon>
        <taxon>Dellaglioa</taxon>
    </lineage>
</organism>
<dbReference type="PANTHER" id="PTHR42831:SF1">
    <property type="entry name" value="FE-S PROTEIN MATURATION AUXILIARY FACTOR YITW"/>
    <property type="match status" value="1"/>
</dbReference>
<feature type="domain" description="MIP18 family-like" evidence="1">
    <location>
        <begin position="11"/>
        <end position="84"/>
    </location>
</feature>
<dbReference type="Gene3D" id="3.30.300.130">
    <property type="entry name" value="Fe-S cluster assembly (FSCA)"/>
    <property type="match status" value="1"/>
</dbReference>